<accession>A0ACC2W8K4</accession>
<keyword evidence="2" id="KW-1185">Reference proteome</keyword>
<dbReference type="EMBL" id="JASBWT010000002">
    <property type="protein sequence ID" value="KAJ9107386.1"/>
    <property type="molecule type" value="Genomic_DNA"/>
</dbReference>
<name>A0ACC2W8K4_9TREE</name>
<proteinExistence type="predicted"/>
<dbReference type="Proteomes" id="UP001227268">
    <property type="component" value="Unassembled WGS sequence"/>
</dbReference>
<evidence type="ECO:0000313" key="2">
    <source>
        <dbReference type="Proteomes" id="UP001227268"/>
    </source>
</evidence>
<reference evidence="1" key="1">
    <citation type="submission" date="2023-04" db="EMBL/GenBank/DDBJ databases">
        <title>Draft Genome sequencing of Naganishia species isolated from polar environments using Oxford Nanopore Technology.</title>
        <authorList>
            <person name="Leo P."/>
            <person name="Venkateswaran K."/>
        </authorList>
    </citation>
    <scope>NUCLEOTIDE SEQUENCE</scope>
    <source>
        <strain evidence="1">MNA-CCFEE 5423</strain>
    </source>
</reference>
<comment type="caution">
    <text evidence="1">The sequence shown here is derived from an EMBL/GenBank/DDBJ whole genome shotgun (WGS) entry which is preliminary data.</text>
</comment>
<organism evidence="1 2">
    <name type="scientific">Naganishia friedmannii</name>
    <dbReference type="NCBI Taxonomy" id="89922"/>
    <lineage>
        <taxon>Eukaryota</taxon>
        <taxon>Fungi</taxon>
        <taxon>Dikarya</taxon>
        <taxon>Basidiomycota</taxon>
        <taxon>Agaricomycotina</taxon>
        <taxon>Tremellomycetes</taxon>
        <taxon>Filobasidiales</taxon>
        <taxon>Filobasidiaceae</taxon>
        <taxon>Naganishia</taxon>
    </lineage>
</organism>
<gene>
    <name evidence="1" type="ORF">QFC21_000836</name>
</gene>
<sequence>MTAIPYYPDVPSPTNRDSTASAIFNLYDYSTRESVTEASNKDQTYGVQSGLCGSQERNALQEHDAEQMEELQSPQIAEGPTYKTRSRTSSRRSRRASSIVQALNGLSQGDWKDSDAANGASSTAPSYVVLAAPVAGHPAVATDGPGEHARYNGEAADDKLHISTPNEVSGRPSSVQSVLSRHSQHSLHIFEPSTQPISDNGTRTQPPDQGYMARTGELQPTDLFQSAQEQEPSRPSTSLANFTSTRQPGEEEDAYHVRATYARLEVQGVFGDGWEEGIERTRERAVVSKRRGSRAPLARSDILVEEERKALAKVDRYGFFDQALKTRQENRVYRIPAQVYRKIPKVPRGPPKRTKAERGGADMMAGGSEDTTGAVPQSISPQEIERLDVSRGEMFRQKEAERVGKWERMLLVADRDPGGNAVKWKWEDGGKGAKLRERVYKGIPDRWRSAAWTALTDAKPRGIQSRSGPQPDVGQLLEKYRVVNARFSMFYIASPHIARNADTVKGWGLLPPHFCATLNQL</sequence>
<protein>
    <submittedName>
        <fullName evidence="1">Uncharacterized protein</fullName>
    </submittedName>
</protein>
<evidence type="ECO:0000313" key="1">
    <source>
        <dbReference type="EMBL" id="KAJ9107386.1"/>
    </source>
</evidence>